<evidence type="ECO:0000313" key="3">
    <source>
        <dbReference type="Proteomes" id="UP001432062"/>
    </source>
</evidence>
<organism evidence="2 3">
    <name type="scientific">Nocardia vinacea</name>
    <dbReference type="NCBI Taxonomy" id="96468"/>
    <lineage>
        <taxon>Bacteria</taxon>
        <taxon>Bacillati</taxon>
        <taxon>Actinomycetota</taxon>
        <taxon>Actinomycetes</taxon>
        <taxon>Mycobacteriales</taxon>
        <taxon>Nocardiaceae</taxon>
        <taxon>Nocardia</taxon>
    </lineage>
</organism>
<gene>
    <name evidence="2" type="ORF">OG563_23815</name>
</gene>
<dbReference type="InterPro" id="IPR010310">
    <property type="entry name" value="T7SS_ESAT-6-like"/>
</dbReference>
<dbReference type="NCBIfam" id="TIGR03930">
    <property type="entry name" value="WXG100_ESAT6"/>
    <property type="match status" value="1"/>
</dbReference>
<dbReference type="EMBL" id="CP109441">
    <property type="protein sequence ID" value="WUV42303.1"/>
    <property type="molecule type" value="Genomic_DNA"/>
</dbReference>
<keyword evidence="3" id="KW-1185">Reference proteome</keyword>
<comment type="similarity">
    <text evidence="1">Belongs to the WXG100 family.</text>
</comment>
<proteinExistence type="inferred from homology"/>
<sequence>MSSQFSVDLDQLDRIVSRLNGLAGFLHDHLDELDHKVAALHSGSWESAAASAYADAHSQWVTAAREFAEGVAAISDAAQKAHGRYTRAIDVNRRMLQSGQA</sequence>
<accession>A0ABZ1YGZ4</accession>
<dbReference type="SUPFAM" id="SSF140453">
    <property type="entry name" value="EsxAB dimer-like"/>
    <property type="match status" value="1"/>
</dbReference>
<reference evidence="2" key="1">
    <citation type="submission" date="2022-10" db="EMBL/GenBank/DDBJ databases">
        <title>The complete genomes of actinobacterial strains from the NBC collection.</title>
        <authorList>
            <person name="Joergensen T.S."/>
            <person name="Alvarez Arevalo M."/>
            <person name="Sterndorff E.B."/>
            <person name="Faurdal D."/>
            <person name="Vuksanovic O."/>
            <person name="Mourched A.-S."/>
            <person name="Charusanti P."/>
            <person name="Shaw S."/>
            <person name="Blin K."/>
            <person name="Weber T."/>
        </authorList>
    </citation>
    <scope>NUCLEOTIDE SEQUENCE</scope>
    <source>
        <strain evidence="2">NBC_01482</strain>
    </source>
</reference>
<name>A0ABZ1YGZ4_9NOCA</name>
<evidence type="ECO:0000313" key="2">
    <source>
        <dbReference type="EMBL" id="WUV42303.1"/>
    </source>
</evidence>
<dbReference type="RefSeq" id="WP_327095606.1">
    <property type="nucleotide sequence ID" value="NZ_CP109149.1"/>
</dbReference>
<dbReference type="Gene3D" id="1.10.287.1060">
    <property type="entry name" value="ESAT-6-like"/>
    <property type="match status" value="1"/>
</dbReference>
<dbReference type="Proteomes" id="UP001432062">
    <property type="component" value="Chromosome"/>
</dbReference>
<protein>
    <recommendedName>
        <fullName evidence="1">ESAT-6-like protein</fullName>
    </recommendedName>
</protein>
<evidence type="ECO:0000256" key="1">
    <source>
        <dbReference type="RuleBase" id="RU362001"/>
    </source>
</evidence>
<dbReference type="Pfam" id="PF06013">
    <property type="entry name" value="WXG100"/>
    <property type="match status" value="1"/>
</dbReference>
<dbReference type="InterPro" id="IPR036689">
    <property type="entry name" value="ESAT-6-like_sf"/>
</dbReference>